<evidence type="ECO:0000256" key="7">
    <source>
        <dbReference type="ARBA" id="ARBA00023049"/>
    </source>
</evidence>
<reference evidence="12 13" key="1">
    <citation type="journal article" date="2023" name="Microbiol. Resour. Announc.">
        <title>Complete Genome Sequence of Imperialibacter roseus strain P4T.</title>
        <authorList>
            <person name="Tizabi D.R."/>
            <person name="Bachvaroff T."/>
            <person name="Hill R.T."/>
        </authorList>
    </citation>
    <scope>NUCLEOTIDE SEQUENCE [LARGE SCALE GENOMIC DNA]</scope>
    <source>
        <strain evidence="12 13">P4T</strain>
    </source>
</reference>
<keyword evidence="8 10" id="KW-0961">Cell wall biogenesis/degradation</keyword>
<dbReference type="InterPro" id="IPR009045">
    <property type="entry name" value="Zn_M74/Hedgehog-like"/>
</dbReference>
<evidence type="ECO:0000313" key="12">
    <source>
        <dbReference type="EMBL" id="WOK04749.1"/>
    </source>
</evidence>
<evidence type="ECO:0000256" key="3">
    <source>
        <dbReference type="ARBA" id="ARBA00022723"/>
    </source>
</evidence>
<dbReference type="PIRSF" id="PIRSF026671">
    <property type="entry name" value="AA_dipeptidase"/>
    <property type="match status" value="1"/>
</dbReference>
<keyword evidence="6 9" id="KW-0224">Dipeptidase</keyword>
<dbReference type="HAMAP" id="MF_01924">
    <property type="entry name" value="A_A_dipeptidase"/>
    <property type="match status" value="1"/>
</dbReference>
<dbReference type="Pfam" id="PF01427">
    <property type="entry name" value="Peptidase_M15"/>
    <property type="match status" value="1"/>
</dbReference>
<organism evidence="12 13">
    <name type="scientific">Imperialibacter roseus</name>
    <dbReference type="NCBI Taxonomy" id="1324217"/>
    <lineage>
        <taxon>Bacteria</taxon>
        <taxon>Pseudomonadati</taxon>
        <taxon>Bacteroidota</taxon>
        <taxon>Cytophagia</taxon>
        <taxon>Cytophagales</taxon>
        <taxon>Flammeovirgaceae</taxon>
        <taxon>Imperialibacter</taxon>
    </lineage>
</organism>
<keyword evidence="3 9" id="KW-0479">Metal-binding</keyword>
<dbReference type="PANTHER" id="PTHR43126:SF1">
    <property type="entry name" value="D-ALANYL-D-ALANINE DIPEPTIDASE"/>
    <property type="match status" value="1"/>
</dbReference>
<feature type="binding site" evidence="9">
    <location>
        <position position="205"/>
    </location>
    <ligand>
        <name>Zn(2+)</name>
        <dbReference type="ChEBI" id="CHEBI:29105"/>
        <note>catalytic</note>
    </ligand>
</feature>
<dbReference type="EC" id="3.4.13.22" evidence="9 10"/>
<keyword evidence="13" id="KW-1185">Reference proteome</keyword>
<gene>
    <name evidence="12" type="ORF">RT717_16835</name>
</gene>
<evidence type="ECO:0000256" key="8">
    <source>
        <dbReference type="ARBA" id="ARBA00023316"/>
    </source>
</evidence>
<dbReference type="EMBL" id="CP136051">
    <property type="protein sequence ID" value="WOK04749.1"/>
    <property type="molecule type" value="Genomic_DNA"/>
</dbReference>
<feature type="signal peptide" evidence="11">
    <location>
        <begin position="1"/>
        <end position="19"/>
    </location>
</feature>
<comment type="catalytic activity">
    <reaction evidence="1 9 10">
        <text>D-alanyl-D-alanine + H2O = 2 D-alanine</text>
        <dbReference type="Rhea" id="RHEA:20661"/>
        <dbReference type="ChEBI" id="CHEBI:15377"/>
        <dbReference type="ChEBI" id="CHEBI:57416"/>
        <dbReference type="ChEBI" id="CHEBI:57822"/>
        <dbReference type="EC" id="3.4.13.22"/>
    </reaction>
</comment>
<evidence type="ECO:0000256" key="5">
    <source>
        <dbReference type="ARBA" id="ARBA00022833"/>
    </source>
</evidence>
<comment type="cofactor">
    <cofactor evidence="9">
        <name>Zn(2+)</name>
        <dbReference type="ChEBI" id="CHEBI:29105"/>
    </cofactor>
    <text evidence="9">Binds 1 zinc ion per subunit.</text>
</comment>
<keyword evidence="11" id="KW-0732">Signal</keyword>
<dbReference type="Proteomes" id="UP001302349">
    <property type="component" value="Chromosome"/>
</dbReference>
<keyword evidence="5 9" id="KW-0862">Zinc</keyword>
<comment type="similarity">
    <text evidence="9 10">Belongs to the peptidase M15D family.</text>
</comment>
<dbReference type="Gene3D" id="3.30.1380.10">
    <property type="match status" value="1"/>
</dbReference>
<protein>
    <recommendedName>
        <fullName evidence="9 10">D-alanyl-D-alanine dipeptidase</fullName>
        <shortName evidence="9 10">D-Ala-D-Ala dipeptidase</shortName>
        <ecNumber evidence="9 10">3.4.13.22</ecNumber>
    </recommendedName>
</protein>
<feature type="binding site" evidence="9">
    <location>
        <position position="137"/>
    </location>
    <ligand>
        <name>Zn(2+)</name>
        <dbReference type="ChEBI" id="CHEBI:29105"/>
        <note>catalytic</note>
    </ligand>
</feature>
<evidence type="ECO:0000256" key="9">
    <source>
        <dbReference type="HAMAP-Rule" id="MF_01924"/>
    </source>
</evidence>
<proteinExistence type="inferred from homology"/>
<name>A0ABZ0IJQ0_9BACT</name>
<accession>A0ABZ0IJQ0</accession>
<evidence type="ECO:0000256" key="2">
    <source>
        <dbReference type="ARBA" id="ARBA00022670"/>
    </source>
</evidence>
<feature type="chain" id="PRO_5047313946" description="D-alanyl-D-alanine dipeptidase" evidence="11">
    <location>
        <begin position="20"/>
        <end position="225"/>
    </location>
</feature>
<evidence type="ECO:0000256" key="6">
    <source>
        <dbReference type="ARBA" id="ARBA00022997"/>
    </source>
</evidence>
<sequence length="225" mass="25923">MKRLLLLLLCGLLIQTAFAQEADLSHPSPKNPPKEKGDFKKTDLVELVSLDPSIKLDIRYATDNNLVGRPVYTQARAFLQRPAAEALAKINASLKEKGLGLMVFDGYRPWSVTKIFWDITPVEDRIFVADPNQGSRHNRGCAVDLTLYDLATGQEIEMTGVYDEMTERSYPEYTGGTEKQRQMRDLLRSAMEAEGFTVYEYEWWHFDFNDWRSYRITNVPFEKVK</sequence>
<dbReference type="PANTHER" id="PTHR43126">
    <property type="entry name" value="D-ALANYL-D-ALANINE DIPEPTIDASE"/>
    <property type="match status" value="1"/>
</dbReference>
<feature type="site" description="Transition state stabilizer" evidence="9">
    <location>
        <position position="108"/>
    </location>
</feature>
<evidence type="ECO:0000313" key="13">
    <source>
        <dbReference type="Proteomes" id="UP001302349"/>
    </source>
</evidence>
<comment type="function">
    <text evidence="9 10">Catalyzes hydrolysis of the D-alanyl-D-alanine dipeptide.</text>
</comment>
<feature type="binding site" evidence="9">
    <location>
        <position position="144"/>
    </location>
    <ligand>
        <name>Zn(2+)</name>
        <dbReference type="ChEBI" id="CHEBI:29105"/>
        <note>catalytic</note>
    </ligand>
</feature>
<keyword evidence="7 9" id="KW-0482">Metalloprotease</keyword>
<evidence type="ECO:0000256" key="11">
    <source>
        <dbReference type="SAM" id="SignalP"/>
    </source>
</evidence>
<evidence type="ECO:0000256" key="4">
    <source>
        <dbReference type="ARBA" id="ARBA00022801"/>
    </source>
</evidence>
<dbReference type="SUPFAM" id="SSF55166">
    <property type="entry name" value="Hedgehog/DD-peptidase"/>
    <property type="match status" value="1"/>
</dbReference>
<dbReference type="InterPro" id="IPR000755">
    <property type="entry name" value="A_A_dipeptidase"/>
</dbReference>
<evidence type="ECO:0000256" key="10">
    <source>
        <dbReference type="PIRNR" id="PIRNR026671"/>
    </source>
</evidence>
<feature type="active site" description="Proton donor/acceptor" evidence="9">
    <location>
        <position position="202"/>
    </location>
</feature>
<dbReference type="RefSeq" id="WP_317487550.1">
    <property type="nucleotide sequence ID" value="NZ_CP136051.1"/>
</dbReference>
<dbReference type="CDD" id="cd14840">
    <property type="entry name" value="D-Ala-D-Ala_dipeptidase_Aad"/>
    <property type="match status" value="1"/>
</dbReference>
<evidence type="ECO:0000256" key="1">
    <source>
        <dbReference type="ARBA" id="ARBA00001362"/>
    </source>
</evidence>
<keyword evidence="2 9" id="KW-0645">Protease</keyword>
<keyword evidence="4 9" id="KW-0378">Hydrolase</keyword>